<evidence type="ECO:0000313" key="5">
    <source>
        <dbReference type="EMBL" id="KAL0068098.1"/>
    </source>
</evidence>
<feature type="compositionally biased region" description="Pro residues" evidence="2">
    <location>
        <begin position="390"/>
        <end position="402"/>
    </location>
</feature>
<dbReference type="PANTHER" id="PTHR20913:SF7">
    <property type="entry name" value="RE60063P"/>
    <property type="match status" value="1"/>
</dbReference>
<evidence type="ECO:0000313" key="6">
    <source>
        <dbReference type="Proteomes" id="UP001437256"/>
    </source>
</evidence>
<dbReference type="Proteomes" id="UP001437256">
    <property type="component" value="Unassembled WGS sequence"/>
</dbReference>
<feature type="compositionally biased region" description="Low complexity" evidence="2">
    <location>
        <begin position="419"/>
        <end position="428"/>
    </location>
</feature>
<proteinExistence type="predicted"/>
<sequence length="621" mass="70482">MAKLPQKTKVDKDDWLELRKRSLLPGGFGEERKWIWPKLLFVEGSSSSRTASSDLSSATQERELKHEEHDDEYILKDSTNESRHTDEQDQEEHRDERQIQLDTDRSFVLYPDPVGEPKLSLSLCCTNSTPATTTEVKTDKEHLQEELRKLLVRMFRKRPKLHYFQGYHDIVTVFFLTLPSEIQLETYFGIAEARYHSYYELASTVIDLLISRFMKGLLKLADAEYAATLEESTPLPYFALSNLLTLFSHDMPTLPLIQHVFDYLLCRPPVMVVYLVTAITLTRKAEVQRLQEEGEDGMLHSVLASLPPLTDEEHFAPPSPGSRPHGEEKEVKQEQEDDDDPLLLSQDESKVDMDEYPPLEDDKPKPPRETSTTALVESDPIPPSSEESPTHPPPYKSSPSPPLVERGHQGDDQPRIAEKAPSASSSRSPSPPPPTKPSKTTIPLTDLLQMADFLYEEYPPDSPLFKHKLSDIMGPQSVMFTWSEVERELPSDDTAEKMVDYPELVVYPAIEDDDGDEDEKMEDWETDISESQKSGKRRNKLRKRRSPQDARKKLGKALELRDRKAMVAGAVLVLGVAMAVYGVRYGTLAPGDSRGHGHGFSREWKKIGGWVGSVLLGSRYW</sequence>
<feature type="compositionally biased region" description="Basic and acidic residues" evidence="2">
    <location>
        <begin position="60"/>
        <end position="98"/>
    </location>
</feature>
<protein>
    <submittedName>
        <fullName evidence="5">GTPase-activating protein gyp8</fullName>
    </submittedName>
</protein>
<reference evidence="5 6" key="1">
    <citation type="submission" date="2024-05" db="EMBL/GenBank/DDBJ databases">
        <title>A draft genome resource for the thread blight pathogen Marasmius tenuissimus strain MS-2.</title>
        <authorList>
            <person name="Yulfo-Soto G.E."/>
            <person name="Baruah I.K."/>
            <person name="Amoako-Attah I."/>
            <person name="Bukari Y."/>
            <person name="Meinhardt L.W."/>
            <person name="Bailey B.A."/>
            <person name="Cohen S.P."/>
        </authorList>
    </citation>
    <scope>NUCLEOTIDE SEQUENCE [LARGE SCALE GENOMIC DNA]</scope>
    <source>
        <strain evidence="5 6">MS-2</strain>
    </source>
</reference>
<feature type="region of interest" description="Disordered" evidence="2">
    <location>
        <begin position="511"/>
        <end position="552"/>
    </location>
</feature>
<dbReference type="EMBL" id="JBBXMP010000020">
    <property type="protein sequence ID" value="KAL0068098.1"/>
    <property type="molecule type" value="Genomic_DNA"/>
</dbReference>
<dbReference type="InterPro" id="IPR045913">
    <property type="entry name" value="TBC20/Gyp8-like"/>
</dbReference>
<feature type="region of interest" description="Disordered" evidence="2">
    <location>
        <begin position="44"/>
        <end position="98"/>
    </location>
</feature>
<organism evidence="5 6">
    <name type="scientific">Marasmius tenuissimus</name>
    <dbReference type="NCBI Taxonomy" id="585030"/>
    <lineage>
        <taxon>Eukaryota</taxon>
        <taxon>Fungi</taxon>
        <taxon>Dikarya</taxon>
        <taxon>Basidiomycota</taxon>
        <taxon>Agaricomycotina</taxon>
        <taxon>Agaricomycetes</taxon>
        <taxon>Agaricomycetidae</taxon>
        <taxon>Agaricales</taxon>
        <taxon>Marasmiineae</taxon>
        <taxon>Marasmiaceae</taxon>
        <taxon>Marasmius</taxon>
    </lineage>
</organism>
<evidence type="ECO:0000256" key="1">
    <source>
        <dbReference type="ARBA" id="ARBA00022468"/>
    </source>
</evidence>
<dbReference type="PANTHER" id="PTHR20913">
    <property type="entry name" value="TBC1 DOMAIN FAMILY MEMBER 20/GTPASE"/>
    <property type="match status" value="1"/>
</dbReference>
<dbReference type="Gene3D" id="1.10.8.1310">
    <property type="match status" value="1"/>
</dbReference>
<feature type="compositionally biased region" description="Acidic residues" evidence="2">
    <location>
        <begin position="511"/>
        <end position="528"/>
    </location>
</feature>
<dbReference type="SUPFAM" id="SSF47923">
    <property type="entry name" value="Ypt/Rab-GAP domain of gyp1p"/>
    <property type="match status" value="1"/>
</dbReference>
<comment type="caution">
    <text evidence="5">The sequence shown here is derived from an EMBL/GenBank/DDBJ whole genome shotgun (WGS) entry which is preliminary data.</text>
</comment>
<dbReference type="Gene3D" id="1.10.472.80">
    <property type="entry name" value="Ypt/Rab-GAP domain of gyp1p, domain 3"/>
    <property type="match status" value="1"/>
</dbReference>
<dbReference type="InterPro" id="IPR035969">
    <property type="entry name" value="Rab-GAP_TBC_sf"/>
</dbReference>
<keyword evidence="3" id="KW-0472">Membrane</keyword>
<keyword evidence="1" id="KW-0343">GTPase activation</keyword>
<accession>A0ABR3A369</accession>
<feature type="transmembrane region" description="Helical" evidence="3">
    <location>
        <begin position="565"/>
        <end position="583"/>
    </location>
</feature>
<feature type="compositionally biased region" description="Basic residues" evidence="2">
    <location>
        <begin position="534"/>
        <end position="545"/>
    </location>
</feature>
<evidence type="ECO:0000259" key="4">
    <source>
        <dbReference type="PROSITE" id="PS50086"/>
    </source>
</evidence>
<dbReference type="PROSITE" id="PS50086">
    <property type="entry name" value="TBC_RABGAP"/>
    <property type="match status" value="1"/>
</dbReference>
<evidence type="ECO:0000256" key="3">
    <source>
        <dbReference type="SAM" id="Phobius"/>
    </source>
</evidence>
<feature type="compositionally biased region" description="Low complexity" evidence="2">
    <location>
        <begin position="45"/>
        <end position="57"/>
    </location>
</feature>
<feature type="domain" description="Rab-GAP TBC" evidence="4">
    <location>
        <begin position="26"/>
        <end position="268"/>
    </location>
</feature>
<name>A0ABR3A369_9AGAR</name>
<dbReference type="Pfam" id="PF00566">
    <property type="entry name" value="RabGAP-TBC"/>
    <property type="match status" value="1"/>
</dbReference>
<feature type="region of interest" description="Disordered" evidence="2">
    <location>
        <begin position="309"/>
        <end position="443"/>
    </location>
</feature>
<gene>
    <name evidence="5" type="primary">GYP8</name>
    <name evidence="5" type="ORF">AAF712_004758</name>
</gene>
<keyword evidence="3" id="KW-0812">Transmembrane</keyword>
<feature type="compositionally biased region" description="Basic and acidic residues" evidence="2">
    <location>
        <begin position="405"/>
        <end position="418"/>
    </location>
</feature>
<evidence type="ECO:0000256" key="2">
    <source>
        <dbReference type="SAM" id="MobiDB-lite"/>
    </source>
</evidence>
<feature type="compositionally biased region" description="Basic and acidic residues" evidence="2">
    <location>
        <begin position="324"/>
        <end position="334"/>
    </location>
</feature>
<dbReference type="InterPro" id="IPR000195">
    <property type="entry name" value="Rab-GAP-TBC_dom"/>
</dbReference>
<keyword evidence="3" id="KW-1133">Transmembrane helix</keyword>
<keyword evidence="6" id="KW-1185">Reference proteome</keyword>